<evidence type="ECO:0000313" key="2">
    <source>
        <dbReference type="Proteomes" id="UP000887013"/>
    </source>
</evidence>
<name>A0A8X6T7G8_NEPPI</name>
<dbReference type="EMBL" id="BMAW01052324">
    <property type="protein sequence ID" value="GFS85293.1"/>
    <property type="molecule type" value="Genomic_DNA"/>
</dbReference>
<sequence>MRFELWTRPFVMMVIREHEEVGAQLALLKSRNLEEIFKKFICITDEATSRRRSRNEEITSPCITKGEIVFSRYKRPQEDWLEDKPPGKMYERCFCCGRQNI</sequence>
<protein>
    <submittedName>
        <fullName evidence="1">Uncharacterized protein</fullName>
    </submittedName>
</protein>
<gene>
    <name evidence="1" type="ORF">NPIL_109681</name>
</gene>
<keyword evidence="2" id="KW-1185">Reference proteome</keyword>
<evidence type="ECO:0000313" key="1">
    <source>
        <dbReference type="EMBL" id="GFS85293.1"/>
    </source>
</evidence>
<dbReference type="AlphaFoldDB" id="A0A8X6T7G8"/>
<accession>A0A8X6T7G8</accession>
<comment type="caution">
    <text evidence="1">The sequence shown here is derived from an EMBL/GenBank/DDBJ whole genome shotgun (WGS) entry which is preliminary data.</text>
</comment>
<organism evidence="1 2">
    <name type="scientific">Nephila pilipes</name>
    <name type="common">Giant wood spider</name>
    <name type="synonym">Nephila maculata</name>
    <dbReference type="NCBI Taxonomy" id="299642"/>
    <lineage>
        <taxon>Eukaryota</taxon>
        <taxon>Metazoa</taxon>
        <taxon>Ecdysozoa</taxon>
        <taxon>Arthropoda</taxon>
        <taxon>Chelicerata</taxon>
        <taxon>Arachnida</taxon>
        <taxon>Araneae</taxon>
        <taxon>Araneomorphae</taxon>
        <taxon>Entelegynae</taxon>
        <taxon>Araneoidea</taxon>
        <taxon>Nephilidae</taxon>
        <taxon>Nephila</taxon>
    </lineage>
</organism>
<reference evidence="1" key="1">
    <citation type="submission" date="2020-08" db="EMBL/GenBank/DDBJ databases">
        <title>Multicomponent nature underlies the extraordinary mechanical properties of spider dragline silk.</title>
        <authorList>
            <person name="Kono N."/>
            <person name="Nakamura H."/>
            <person name="Mori M."/>
            <person name="Yoshida Y."/>
            <person name="Ohtoshi R."/>
            <person name="Malay A.D."/>
            <person name="Moran D.A.P."/>
            <person name="Tomita M."/>
            <person name="Numata K."/>
            <person name="Arakawa K."/>
        </authorList>
    </citation>
    <scope>NUCLEOTIDE SEQUENCE</scope>
</reference>
<proteinExistence type="predicted"/>
<dbReference type="Proteomes" id="UP000887013">
    <property type="component" value="Unassembled WGS sequence"/>
</dbReference>